<feature type="transmembrane region" description="Helical" evidence="1">
    <location>
        <begin position="7"/>
        <end position="36"/>
    </location>
</feature>
<gene>
    <name evidence="2" type="ORF">ACFFN1_14845</name>
</gene>
<protein>
    <submittedName>
        <fullName evidence="2">Uncharacterized protein</fullName>
    </submittedName>
</protein>
<organism evidence="2 3">
    <name type="scientific">Brevibacterium otitidis</name>
    <dbReference type="NCBI Taxonomy" id="53364"/>
    <lineage>
        <taxon>Bacteria</taxon>
        <taxon>Bacillati</taxon>
        <taxon>Actinomycetota</taxon>
        <taxon>Actinomycetes</taxon>
        <taxon>Micrococcales</taxon>
        <taxon>Brevibacteriaceae</taxon>
        <taxon>Brevibacterium</taxon>
    </lineage>
</organism>
<feature type="transmembrane region" description="Helical" evidence="1">
    <location>
        <begin position="56"/>
        <end position="80"/>
    </location>
</feature>
<evidence type="ECO:0000256" key="1">
    <source>
        <dbReference type="SAM" id="Phobius"/>
    </source>
</evidence>
<name>A0ABV5X5C4_9MICO</name>
<reference evidence="2 3" key="1">
    <citation type="submission" date="2024-09" db="EMBL/GenBank/DDBJ databases">
        <authorList>
            <person name="Sun Q."/>
            <person name="Mori K."/>
        </authorList>
    </citation>
    <scope>NUCLEOTIDE SEQUENCE [LARGE SCALE GENOMIC DNA]</scope>
    <source>
        <strain evidence="2 3">JCM 11683</strain>
    </source>
</reference>
<proteinExistence type="predicted"/>
<comment type="caution">
    <text evidence="2">The sequence shown here is derived from an EMBL/GenBank/DDBJ whole genome shotgun (WGS) entry which is preliminary data.</text>
</comment>
<evidence type="ECO:0000313" key="3">
    <source>
        <dbReference type="Proteomes" id="UP001589707"/>
    </source>
</evidence>
<sequence length="87" mass="9335">MKRSVYYIAFAPFAVGGVALALFCLLMMYLFIFGSLLGFNVSSLDADGPQWPMAAAWYLGMITVISIPVGAVWAGITVVLSRPKLAS</sequence>
<dbReference type="EMBL" id="JBHMAU010000127">
    <property type="protein sequence ID" value="MFB9777653.1"/>
    <property type="molecule type" value="Genomic_DNA"/>
</dbReference>
<evidence type="ECO:0000313" key="2">
    <source>
        <dbReference type="EMBL" id="MFB9777653.1"/>
    </source>
</evidence>
<keyword evidence="1" id="KW-0472">Membrane</keyword>
<dbReference type="RefSeq" id="WP_376841633.1">
    <property type="nucleotide sequence ID" value="NZ_JBHMAU010000127.1"/>
</dbReference>
<dbReference type="Proteomes" id="UP001589707">
    <property type="component" value="Unassembled WGS sequence"/>
</dbReference>
<accession>A0ABV5X5C4</accession>
<keyword evidence="3" id="KW-1185">Reference proteome</keyword>
<keyword evidence="1" id="KW-1133">Transmembrane helix</keyword>
<keyword evidence="1" id="KW-0812">Transmembrane</keyword>